<evidence type="ECO:0000313" key="1">
    <source>
        <dbReference type="EMBL" id="EEF41180.1"/>
    </source>
</evidence>
<reference evidence="2" key="1">
    <citation type="journal article" date="2010" name="Nat. Biotechnol.">
        <title>Draft genome sequence of the oilseed species Ricinus communis.</title>
        <authorList>
            <person name="Chan A.P."/>
            <person name="Crabtree J."/>
            <person name="Zhao Q."/>
            <person name="Lorenzi H."/>
            <person name="Orvis J."/>
            <person name="Puiu D."/>
            <person name="Melake-Berhan A."/>
            <person name="Jones K.M."/>
            <person name="Redman J."/>
            <person name="Chen G."/>
            <person name="Cahoon E.B."/>
            <person name="Gedil M."/>
            <person name="Stanke M."/>
            <person name="Haas B.J."/>
            <person name="Wortman J.R."/>
            <person name="Fraser-Liggett C.M."/>
            <person name="Ravel J."/>
            <person name="Rabinowicz P.D."/>
        </authorList>
    </citation>
    <scope>NUCLEOTIDE SEQUENCE [LARGE SCALE GENOMIC DNA]</scope>
    <source>
        <strain evidence="2">cv. Hale</strain>
    </source>
</reference>
<name>B9S5F9_RICCO</name>
<sequence>MQAMASVLEWFIGEPVVVGEIKTVDEGAGELFGNQKGSTIGSMGFSMCNDEGQH</sequence>
<dbReference type="Proteomes" id="UP000008311">
    <property type="component" value="Unassembled WGS sequence"/>
</dbReference>
<dbReference type="InParanoid" id="B9S5F9"/>
<gene>
    <name evidence="1" type="ORF">RCOM_1571500</name>
</gene>
<evidence type="ECO:0000313" key="2">
    <source>
        <dbReference type="Proteomes" id="UP000008311"/>
    </source>
</evidence>
<organism evidence="1 2">
    <name type="scientific">Ricinus communis</name>
    <name type="common">Castor bean</name>
    <dbReference type="NCBI Taxonomy" id="3988"/>
    <lineage>
        <taxon>Eukaryota</taxon>
        <taxon>Viridiplantae</taxon>
        <taxon>Streptophyta</taxon>
        <taxon>Embryophyta</taxon>
        <taxon>Tracheophyta</taxon>
        <taxon>Spermatophyta</taxon>
        <taxon>Magnoliopsida</taxon>
        <taxon>eudicotyledons</taxon>
        <taxon>Gunneridae</taxon>
        <taxon>Pentapetalae</taxon>
        <taxon>rosids</taxon>
        <taxon>fabids</taxon>
        <taxon>Malpighiales</taxon>
        <taxon>Euphorbiaceae</taxon>
        <taxon>Acalyphoideae</taxon>
        <taxon>Acalypheae</taxon>
        <taxon>Ricinus</taxon>
    </lineage>
</organism>
<accession>B9S5F9</accession>
<proteinExistence type="predicted"/>
<dbReference type="AlphaFoldDB" id="B9S5F9"/>
<dbReference type="EMBL" id="EQ973873">
    <property type="protein sequence ID" value="EEF41180.1"/>
    <property type="molecule type" value="Genomic_DNA"/>
</dbReference>
<protein>
    <submittedName>
        <fullName evidence="1">Uncharacterized protein</fullName>
    </submittedName>
</protein>
<keyword evidence="2" id="KW-1185">Reference proteome</keyword>